<dbReference type="RefSeq" id="XP_067081602.1">
    <property type="nucleotide sequence ID" value="XM_067225501.1"/>
</dbReference>
<comment type="caution">
    <text evidence="12">The sequence shown here is derived from an EMBL/GenBank/DDBJ whole genome shotgun (WGS) entry which is preliminary data.</text>
</comment>
<dbReference type="Proteomes" id="UP000195570">
    <property type="component" value="Unassembled WGS sequence"/>
</dbReference>
<evidence type="ECO:0000256" key="6">
    <source>
        <dbReference type="ARBA" id="ARBA00023136"/>
    </source>
</evidence>
<dbReference type="EC" id="2.3.1.225" evidence="10"/>
<accession>A0A1G4IEP6</accession>
<feature type="domain" description="Palmitoyltransferase DHHC" evidence="11">
    <location>
        <begin position="116"/>
        <end position="264"/>
    </location>
</feature>
<comment type="domain">
    <text evidence="10">The DHHC domain is required for palmitoyltransferase activity.</text>
</comment>
<evidence type="ECO:0000256" key="7">
    <source>
        <dbReference type="ARBA" id="ARBA00023139"/>
    </source>
</evidence>
<comment type="subcellular location">
    <subcellularLocation>
        <location evidence="1">Endomembrane system</location>
        <topology evidence="1">Multi-pass membrane protein</topology>
    </subcellularLocation>
</comment>
<evidence type="ECO:0000313" key="13">
    <source>
        <dbReference type="Proteomes" id="UP000195570"/>
    </source>
</evidence>
<name>A0A1G4IEP6_TRYEQ</name>
<protein>
    <recommendedName>
        <fullName evidence="10">Palmitoyltransferase</fullName>
        <ecNumber evidence="10">2.3.1.225</ecNumber>
    </recommendedName>
</protein>
<dbReference type="GO" id="GO:0005783">
    <property type="term" value="C:endoplasmic reticulum"/>
    <property type="evidence" value="ECO:0007669"/>
    <property type="project" value="TreeGrafter"/>
</dbReference>
<feature type="transmembrane region" description="Helical" evidence="10">
    <location>
        <begin position="164"/>
        <end position="183"/>
    </location>
</feature>
<dbReference type="Pfam" id="PF01529">
    <property type="entry name" value="DHHC"/>
    <property type="match status" value="1"/>
</dbReference>
<evidence type="ECO:0000256" key="2">
    <source>
        <dbReference type="ARBA" id="ARBA00008574"/>
    </source>
</evidence>
<keyword evidence="13" id="KW-1185">Reference proteome</keyword>
<evidence type="ECO:0000256" key="9">
    <source>
        <dbReference type="ARBA" id="ARBA00023315"/>
    </source>
</evidence>
<dbReference type="PANTHER" id="PTHR22883:SF301">
    <property type="entry name" value="PALMITOYLTRANSFERASE ZDHHC12"/>
    <property type="match status" value="1"/>
</dbReference>
<proteinExistence type="inferred from homology"/>
<dbReference type="GeneID" id="92376359"/>
<dbReference type="GO" id="GO:0019706">
    <property type="term" value="F:protein-cysteine S-palmitoyltransferase activity"/>
    <property type="evidence" value="ECO:0007669"/>
    <property type="project" value="UniProtKB-EC"/>
</dbReference>
<keyword evidence="9 10" id="KW-0012">Acyltransferase</keyword>
<evidence type="ECO:0000256" key="1">
    <source>
        <dbReference type="ARBA" id="ARBA00004127"/>
    </source>
</evidence>
<feature type="transmembrane region" description="Helical" evidence="10">
    <location>
        <begin position="74"/>
        <end position="93"/>
    </location>
</feature>
<organism evidence="12 13">
    <name type="scientific">Trypanosoma equiperdum</name>
    <dbReference type="NCBI Taxonomy" id="5694"/>
    <lineage>
        <taxon>Eukaryota</taxon>
        <taxon>Discoba</taxon>
        <taxon>Euglenozoa</taxon>
        <taxon>Kinetoplastea</taxon>
        <taxon>Metakinetoplastina</taxon>
        <taxon>Trypanosomatida</taxon>
        <taxon>Trypanosomatidae</taxon>
        <taxon>Trypanosoma</taxon>
    </lineage>
</organism>
<evidence type="ECO:0000256" key="10">
    <source>
        <dbReference type="RuleBase" id="RU079119"/>
    </source>
</evidence>
<dbReference type="InterPro" id="IPR039859">
    <property type="entry name" value="PFA4/ZDH16/20/ERF2-like"/>
</dbReference>
<reference evidence="12" key="1">
    <citation type="submission" date="2016-09" db="EMBL/GenBank/DDBJ databases">
        <authorList>
            <person name="Hebert L."/>
            <person name="Moumen B."/>
        </authorList>
    </citation>
    <scope>NUCLEOTIDE SEQUENCE [LARGE SCALE GENOMIC DNA]</scope>
    <source>
        <strain evidence="12">OVI</strain>
    </source>
</reference>
<evidence type="ECO:0000313" key="12">
    <source>
        <dbReference type="EMBL" id="SCU70844.1"/>
    </source>
</evidence>
<comment type="similarity">
    <text evidence="2 10">Belongs to the DHHC palmitoyltransferase family.</text>
</comment>
<keyword evidence="5 10" id="KW-1133">Transmembrane helix</keyword>
<evidence type="ECO:0000259" key="11">
    <source>
        <dbReference type="Pfam" id="PF01529"/>
    </source>
</evidence>
<keyword evidence="8" id="KW-0449">Lipoprotein</keyword>
<dbReference type="GO" id="GO:0006612">
    <property type="term" value="P:protein targeting to membrane"/>
    <property type="evidence" value="ECO:0007669"/>
    <property type="project" value="TreeGrafter"/>
</dbReference>
<evidence type="ECO:0000256" key="8">
    <source>
        <dbReference type="ARBA" id="ARBA00023288"/>
    </source>
</evidence>
<keyword evidence="3 10" id="KW-0808">Transferase</keyword>
<feature type="transmembrane region" description="Helical" evidence="10">
    <location>
        <begin position="225"/>
        <end position="251"/>
    </location>
</feature>
<evidence type="ECO:0000256" key="4">
    <source>
        <dbReference type="ARBA" id="ARBA00022692"/>
    </source>
</evidence>
<keyword evidence="4 10" id="KW-0812">Transmembrane</keyword>
<dbReference type="PANTHER" id="PTHR22883">
    <property type="entry name" value="ZINC FINGER DHHC DOMAIN CONTAINING PROTEIN"/>
    <property type="match status" value="1"/>
</dbReference>
<dbReference type="VEuPathDB" id="TriTrypDB:TEOVI_000241900"/>
<comment type="catalytic activity">
    <reaction evidence="10">
        <text>L-cysteinyl-[protein] + hexadecanoyl-CoA = S-hexadecanoyl-L-cysteinyl-[protein] + CoA</text>
        <dbReference type="Rhea" id="RHEA:36683"/>
        <dbReference type="Rhea" id="RHEA-COMP:10131"/>
        <dbReference type="Rhea" id="RHEA-COMP:11032"/>
        <dbReference type="ChEBI" id="CHEBI:29950"/>
        <dbReference type="ChEBI" id="CHEBI:57287"/>
        <dbReference type="ChEBI" id="CHEBI:57379"/>
        <dbReference type="ChEBI" id="CHEBI:74151"/>
        <dbReference type="EC" id="2.3.1.225"/>
    </reaction>
</comment>
<feature type="transmembrane region" description="Helical" evidence="10">
    <location>
        <begin position="47"/>
        <end position="68"/>
    </location>
</feature>
<dbReference type="EMBL" id="CZPT02001525">
    <property type="protein sequence ID" value="SCU70844.1"/>
    <property type="molecule type" value="Genomic_DNA"/>
</dbReference>
<dbReference type="InterPro" id="IPR001594">
    <property type="entry name" value="Palmitoyltrfase_DHHC"/>
</dbReference>
<keyword evidence="6 10" id="KW-0472">Membrane</keyword>
<evidence type="ECO:0000256" key="3">
    <source>
        <dbReference type="ARBA" id="ARBA00022679"/>
    </source>
</evidence>
<dbReference type="GO" id="GO:0005794">
    <property type="term" value="C:Golgi apparatus"/>
    <property type="evidence" value="ECO:0007669"/>
    <property type="project" value="TreeGrafter"/>
</dbReference>
<sequence length="305" mass="33539">MSSLPSDSAEGFIISHDSRCNSSPVALGNLSRSRCCRRTFIWSPDAFNQLIPVSITSALVFGVVFTLWNDLGVAELVFLFFLLSIAYTSAFILSSSDPGVYPRLRLSEVDPLRDRMELVYCRVCNLRRPPRTSHCYECNVCVREHDHHCGVLGGCVGQRTMRWFVLYLISISGACILGLLWLIRGLLRLGPMVVMPSTNSSTVRNVSDRGAAPSSAAYKGEDVKAAAIIVMFIILVLITMLVGGLAGYYLYLVATSTTRREAQKRTPRTHTSFTLKGMVSNVVNVIYPPPSLLIEPAGASDVHMV</sequence>
<evidence type="ECO:0000256" key="5">
    <source>
        <dbReference type="ARBA" id="ARBA00022989"/>
    </source>
</evidence>
<keyword evidence="7" id="KW-0564">Palmitate</keyword>
<gene>
    <name evidence="12" type="ORF">TEOVI_000241900</name>
</gene>
<dbReference type="PROSITE" id="PS50216">
    <property type="entry name" value="DHHC"/>
    <property type="match status" value="1"/>
</dbReference>
<dbReference type="AlphaFoldDB" id="A0A1G4IEP6"/>